<dbReference type="InterPro" id="IPR053716">
    <property type="entry name" value="Flag_assembly_chemotaxis_eff"/>
</dbReference>
<dbReference type="KEGG" id="sper:EW093_03115"/>
<dbReference type="OrthoDB" id="1707704at2"/>
<sequence length="146" mass="17401">MKKFKFNLETVLSIRENIEKEWEAKLGLANKEVQLVKNRISEIESKLNSSRLSSVDISQMQVKCIYEDRLLYQKKREESLLKEKELDRDRVKEVYLQKSMERKVIDKLKDNSLKKYKKESLKEETMFINEINNSSKIRERLLGGTV</sequence>
<organism evidence="1 2">
    <name type="scientific">Thiospirochaeta perfilievii</name>
    <dbReference type="NCBI Taxonomy" id="252967"/>
    <lineage>
        <taxon>Bacteria</taxon>
        <taxon>Pseudomonadati</taxon>
        <taxon>Spirochaetota</taxon>
        <taxon>Spirochaetia</taxon>
        <taxon>Spirochaetales</taxon>
        <taxon>Spirochaetaceae</taxon>
        <taxon>Thiospirochaeta</taxon>
    </lineage>
</organism>
<name>A0A5C1Q9F3_9SPIO</name>
<dbReference type="Gene3D" id="1.10.287.1700">
    <property type="match status" value="1"/>
</dbReference>
<dbReference type="EMBL" id="CP035807">
    <property type="protein sequence ID" value="QEN03730.1"/>
    <property type="molecule type" value="Genomic_DNA"/>
</dbReference>
<evidence type="ECO:0000313" key="2">
    <source>
        <dbReference type="Proteomes" id="UP000323824"/>
    </source>
</evidence>
<dbReference type="AlphaFoldDB" id="A0A5C1Q9F3"/>
<dbReference type="RefSeq" id="WP_149566988.1">
    <property type="nucleotide sequence ID" value="NZ_CP035807.1"/>
</dbReference>
<evidence type="ECO:0008006" key="3">
    <source>
        <dbReference type="Google" id="ProtNLM"/>
    </source>
</evidence>
<evidence type="ECO:0000313" key="1">
    <source>
        <dbReference type="EMBL" id="QEN03730.1"/>
    </source>
</evidence>
<dbReference type="Proteomes" id="UP000323824">
    <property type="component" value="Chromosome"/>
</dbReference>
<reference evidence="1 2" key="1">
    <citation type="submission" date="2019-02" db="EMBL/GenBank/DDBJ databases">
        <authorList>
            <person name="Fomenkov A."/>
            <person name="Dubinina G."/>
            <person name="Grabovich M."/>
            <person name="Vincze T."/>
            <person name="Roberts R.J."/>
        </authorList>
    </citation>
    <scope>NUCLEOTIDE SEQUENCE [LARGE SCALE GENOMIC DNA]</scope>
    <source>
        <strain evidence="1 2">P</strain>
    </source>
</reference>
<reference evidence="1 2" key="2">
    <citation type="submission" date="2019-09" db="EMBL/GenBank/DDBJ databases">
        <title>Complete Genome Sequence and Methylome Analysis of free living Spirochaetas.</title>
        <authorList>
            <person name="Leshcheva N."/>
            <person name="Mikheeva N."/>
        </authorList>
    </citation>
    <scope>NUCLEOTIDE SEQUENCE [LARGE SCALE GENOMIC DNA]</scope>
    <source>
        <strain evidence="1 2">P</strain>
    </source>
</reference>
<proteinExistence type="predicted"/>
<gene>
    <name evidence="1" type="ORF">EW093_03115</name>
</gene>
<keyword evidence="2" id="KW-1185">Reference proteome</keyword>
<accession>A0A5C1Q9F3</accession>
<protein>
    <recommendedName>
        <fullName evidence="3">Flagellar FliJ protein</fullName>
    </recommendedName>
</protein>